<sequence>MHALPPGSLRLVHLSDTHLLRDGGLHQGVVDTGAALERVLVEADRVSGVRLLVGSGDLSEDGTPESYALLRERLVPWTSSRGAALVLAPGNHDVRSAFRLVLGDGHGGPGTDDGRDAAAVPPVDGVTIVDGWRIVTLDTSVPGKGYGALREQQLDALRELLATPAERGTVLVLHHPPVPAPTTLHESLALQGPERLAEVVRGSDVRVILSGHYHHHIVGSLAGVPVLVAPGVANETDVAADPGTERIVRGSGFLVVDVRPDGGVTSVVVRAHAEGDGDEVTLLDAELVQRITAESAAPVLP</sequence>
<accession>A0A0D5CFR1</accession>
<dbReference type="HOGENOM" id="CLU_070320_1_0_11"/>
<dbReference type="EMBL" id="QWEA01000150">
    <property type="protein sequence ID" value="RIJ43679.1"/>
    <property type="molecule type" value="Genomic_DNA"/>
</dbReference>
<evidence type="ECO:0000256" key="1">
    <source>
        <dbReference type="ARBA" id="ARBA00022723"/>
    </source>
</evidence>
<dbReference type="PANTHER" id="PTHR42988">
    <property type="entry name" value="PHOSPHOHYDROLASE"/>
    <property type="match status" value="1"/>
</dbReference>
<dbReference type="PATRIC" id="fig|33014.5.peg.463"/>
<feature type="domain" description="Calcineurin-like phosphoesterase" evidence="5">
    <location>
        <begin position="9"/>
        <end position="215"/>
    </location>
</feature>
<gene>
    <name evidence="7" type="ORF">DZF93_05665</name>
    <name evidence="6" type="ORF">VO01_02200</name>
</gene>
<dbReference type="Pfam" id="PF00149">
    <property type="entry name" value="Metallophos"/>
    <property type="match status" value="1"/>
</dbReference>
<dbReference type="KEGG" id="cmh:VO01_02200"/>
<evidence type="ECO:0000313" key="9">
    <source>
        <dbReference type="Proteomes" id="UP000266634"/>
    </source>
</evidence>
<name>A0A0D5CFR1_9MICO</name>
<reference evidence="6 8" key="1">
    <citation type="journal article" date="2015" name="Genome Announc.">
        <title>Complete Genome Sequence of Clavibacter michiganensis subsp. insidiosus R1-1 Using PacBio Single-Molecule Real-Time Technology.</title>
        <authorList>
            <person name="Lu Y."/>
            <person name="Samac D.A."/>
            <person name="Glazebrook J."/>
            <person name="Ishimaru C.A."/>
        </authorList>
    </citation>
    <scope>NUCLEOTIDE SEQUENCE [LARGE SCALE GENOMIC DNA]</scope>
    <source>
        <strain evidence="6 8">R1-1</strain>
    </source>
</reference>
<dbReference type="SUPFAM" id="SSF56300">
    <property type="entry name" value="Metallo-dependent phosphatases"/>
    <property type="match status" value="1"/>
</dbReference>
<reference evidence="7 9" key="2">
    <citation type="submission" date="2018-08" db="EMBL/GenBank/DDBJ databases">
        <title>Genome Sequence of Clavibacter michiganensis Subspecies type strains, and the Atypical Peach-Colored Strains Isolated from Tomato.</title>
        <authorList>
            <person name="Osdaghi E."/>
            <person name="Portier P."/>
            <person name="Briand M."/>
            <person name="Jacques M.-A."/>
        </authorList>
    </citation>
    <scope>NUCLEOTIDE SEQUENCE [LARGE SCALE GENOMIC DNA]</scope>
    <source>
        <strain evidence="7 9">CFBP 6488</strain>
    </source>
</reference>
<evidence type="ECO:0000313" key="7">
    <source>
        <dbReference type="EMBL" id="RIJ43679.1"/>
    </source>
</evidence>
<protein>
    <submittedName>
        <fullName evidence="6">Metallophosphatase</fullName>
    </submittedName>
</protein>
<evidence type="ECO:0000256" key="3">
    <source>
        <dbReference type="ARBA" id="ARBA00023004"/>
    </source>
</evidence>
<dbReference type="InterPro" id="IPR029052">
    <property type="entry name" value="Metallo-depent_PP-like"/>
</dbReference>
<keyword evidence="2" id="KW-0378">Hydrolase</keyword>
<keyword evidence="3" id="KW-0408">Iron</keyword>
<dbReference type="Gene3D" id="3.60.21.10">
    <property type="match status" value="1"/>
</dbReference>
<evidence type="ECO:0000256" key="4">
    <source>
        <dbReference type="ARBA" id="ARBA00025742"/>
    </source>
</evidence>
<organism evidence="6 8">
    <name type="scientific">Clavibacter michiganensis subsp. insidiosus</name>
    <dbReference type="NCBI Taxonomy" id="33014"/>
    <lineage>
        <taxon>Bacteria</taxon>
        <taxon>Bacillati</taxon>
        <taxon>Actinomycetota</taxon>
        <taxon>Actinomycetes</taxon>
        <taxon>Micrococcales</taxon>
        <taxon>Microbacteriaceae</taxon>
        <taxon>Clavibacter</taxon>
    </lineage>
</organism>
<dbReference type="Proteomes" id="UP000266634">
    <property type="component" value="Unassembled WGS sequence"/>
</dbReference>
<dbReference type="Proteomes" id="UP000032604">
    <property type="component" value="Chromosome"/>
</dbReference>
<dbReference type="RefSeq" id="WP_045526531.1">
    <property type="nucleotide sequence ID" value="NZ_CP011043.1"/>
</dbReference>
<dbReference type="InterPro" id="IPR050884">
    <property type="entry name" value="CNP_phosphodiesterase-III"/>
</dbReference>
<evidence type="ECO:0000259" key="5">
    <source>
        <dbReference type="Pfam" id="PF00149"/>
    </source>
</evidence>
<evidence type="ECO:0000313" key="6">
    <source>
        <dbReference type="EMBL" id="AJW78092.1"/>
    </source>
</evidence>
<dbReference type="OrthoDB" id="5241795at2"/>
<comment type="similarity">
    <text evidence="4">Belongs to the cyclic nucleotide phosphodiesterase class-III family.</text>
</comment>
<proteinExistence type="inferred from homology"/>
<dbReference type="PANTHER" id="PTHR42988:SF2">
    <property type="entry name" value="CYCLIC NUCLEOTIDE PHOSPHODIESTERASE CBUA0032-RELATED"/>
    <property type="match status" value="1"/>
</dbReference>
<evidence type="ECO:0000256" key="2">
    <source>
        <dbReference type="ARBA" id="ARBA00022801"/>
    </source>
</evidence>
<keyword evidence="1" id="KW-0479">Metal-binding</keyword>
<dbReference type="AlphaFoldDB" id="A0A0D5CFR1"/>
<dbReference type="GO" id="GO:0016787">
    <property type="term" value="F:hydrolase activity"/>
    <property type="evidence" value="ECO:0007669"/>
    <property type="project" value="UniProtKB-KW"/>
</dbReference>
<evidence type="ECO:0000313" key="8">
    <source>
        <dbReference type="Proteomes" id="UP000032604"/>
    </source>
</evidence>
<dbReference type="InterPro" id="IPR004843">
    <property type="entry name" value="Calcineurin-like_PHP"/>
</dbReference>
<dbReference type="EMBL" id="CP011043">
    <property type="protein sequence ID" value="AJW78092.1"/>
    <property type="molecule type" value="Genomic_DNA"/>
</dbReference>
<dbReference type="GO" id="GO:0046872">
    <property type="term" value="F:metal ion binding"/>
    <property type="evidence" value="ECO:0007669"/>
    <property type="project" value="UniProtKB-KW"/>
</dbReference>